<protein>
    <submittedName>
        <fullName evidence="1">Uncharacterized protein</fullName>
    </submittedName>
</protein>
<evidence type="ECO:0000313" key="1">
    <source>
        <dbReference type="EMBL" id="KAK0642029.1"/>
    </source>
</evidence>
<gene>
    <name evidence="1" type="ORF">B0T16DRAFT_420924</name>
</gene>
<dbReference type="EMBL" id="JAULSV010000006">
    <property type="protein sequence ID" value="KAK0642029.1"/>
    <property type="molecule type" value="Genomic_DNA"/>
</dbReference>
<sequence>MQTLRPCYNPNQHSTPSQFRLAIFQNNKSPTLQVLFQNPSTTKMKISFILAAIATLSAGILASPSADSPRGHFPQLVERKACYHASDCSWFYGAKCEQYCRQWGQNVGVDRMEKCSLLNDKRCCCTK</sequence>
<evidence type="ECO:0000313" key="2">
    <source>
        <dbReference type="Proteomes" id="UP001174936"/>
    </source>
</evidence>
<dbReference type="AlphaFoldDB" id="A0AA39XXE1"/>
<name>A0AA39XXE1_9PEZI</name>
<keyword evidence="2" id="KW-1185">Reference proteome</keyword>
<comment type="caution">
    <text evidence="1">The sequence shown here is derived from an EMBL/GenBank/DDBJ whole genome shotgun (WGS) entry which is preliminary data.</text>
</comment>
<dbReference type="Proteomes" id="UP001174936">
    <property type="component" value="Unassembled WGS sequence"/>
</dbReference>
<reference evidence="1" key="1">
    <citation type="submission" date="2023-06" db="EMBL/GenBank/DDBJ databases">
        <title>Genome-scale phylogeny and comparative genomics of the fungal order Sordariales.</title>
        <authorList>
            <consortium name="Lawrence Berkeley National Laboratory"/>
            <person name="Hensen N."/>
            <person name="Bonometti L."/>
            <person name="Westerberg I."/>
            <person name="Brannstrom I.O."/>
            <person name="Guillou S."/>
            <person name="Cros-Aarteil S."/>
            <person name="Calhoun S."/>
            <person name="Haridas S."/>
            <person name="Kuo A."/>
            <person name="Mondo S."/>
            <person name="Pangilinan J."/>
            <person name="Riley R."/>
            <person name="Labutti K."/>
            <person name="Andreopoulos B."/>
            <person name="Lipzen A."/>
            <person name="Chen C."/>
            <person name="Yanf M."/>
            <person name="Daum C."/>
            <person name="Ng V."/>
            <person name="Clum A."/>
            <person name="Steindorff A."/>
            <person name="Ohm R."/>
            <person name="Martin F."/>
            <person name="Silar P."/>
            <person name="Natvig D."/>
            <person name="Lalanne C."/>
            <person name="Gautier V."/>
            <person name="Ament-Velasquez S.L."/>
            <person name="Kruys A."/>
            <person name="Hutchinson M.I."/>
            <person name="Powell A.J."/>
            <person name="Barry K."/>
            <person name="Miller A.N."/>
            <person name="Grigoriev I.V."/>
            <person name="Debuchy R."/>
            <person name="Gladieux P."/>
            <person name="Thoren M.H."/>
            <person name="Johannesson H."/>
        </authorList>
    </citation>
    <scope>NUCLEOTIDE SEQUENCE</scope>
    <source>
        <strain evidence="1">SMH2532-1</strain>
    </source>
</reference>
<organism evidence="1 2">
    <name type="scientific">Cercophora newfieldiana</name>
    <dbReference type="NCBI Taxonomy" id="92897"/>
    <lineage>
        <taxon>Eukaryota</taxon>
        <taxon>Fungi</taxon>
        <taxon>Dikarya</taxon>
        <taxon>Ascomycota</taxon>
        <taxon>Pezizomycotina</taxon>
        <taxon>Sordariomycetes</taxon>
        <taxon>Sordariomycetidae</taxon>
        <taxon>Sordariales</taxon>
        <taxon>Lasiosphaeriaceae</taxon>
        <taxon>Cercophora</taxon>
    </lineage>
</organism>
<accession>A0AA39XXE1</accession>
<proteinExistence type="predicted"/>